<gene>
    <name evidence="6" type="ORF">OXX778_LOCUS4791</name>
</gene>
<dbReference type="InterPro" id="IPR008952">
    <property type="entry name" value="Tetraspanin_EC2_sf"/>
</dbReference>
<evidence type="ECO:0000256" key="1">
    <source>
        <dbReference type="ARBA" id="ARBA00004141"/>
    </source>
</evidence>
<comment type="caution">
    <text evidence="6">The sequence shown here is derived from an EMBL/GenBank/DDBJ whole genome shotgun (WGS) entry which is preliminary data.</text>
</comment>
<dbReference type="Pfam" id="PF00335">
    <property type="entry name" value="Tetraspanin"/>
    <property type="match status" value="1"/>
</dbReference>
<dbReference type="EMBL" id="CAJNOC010000489">
    <property type="protein sequence ID" value="CAF0767857.1"/>
    <property type="molecule type" value="Genomic_DNA"/>
</dbReference>
<evidence type="ECO:0000313" key="6">
    <source>
        <dbReference type="EMBL" id="CAF0767857.1"/>
    </source>
</evidence>
<evidence type="ECO:0000256" key="3">
    <source>
        <dbReference type="ARBA" id="ARBA00022989"/>
    </source>
</evidence>
<dbReference type="Proteomes" id="UP000663879">
    <property type="component" value="Unassembled WGS sequence"/>
</dbReference>
<accession>A0A813QJ65</accession>
<keyword evidence="3 5" id="KW-1133">Transmembrane helix</keyword>
<proteinExistence type="predicted"/>
<keyword evidence="7" id="KW-1185">Reference proteome</keyword>
<keyword evidence="4 5" id="KW-0472">Membrane</keyword>
<dbReference type="AlphaFoldDB" id="A0A813QJ65"/>
<dbReference type="InterPro" id="IPR018499">
    <property type="entry name" value="Tetraspanin/Peripherin"/>
</dbReference>
<dbReference type="GO" id="GO:0016020">
    <property type="term" value="C:membrane"/>
    <property type="evidence" value="ECO:0007669"/>
    <property type="project" value="UniProtKB-SubCell"/>
</dbReference>
<sequence length="204" mass="24132">MIEALFYILVSIVSMVIKLKDLEELVGFLAYVPSGYLFYYPFISWIYWAYCNVFYSITDDFFIKQNEIYSVKFNSFSQNKARIDKNQEYFECCGWEGPEDYYEINRNYSLIPKSCWKNKQKFESLSDIYSIGCKNKILPFLFTNSNYVQNYFHIAAMKMLILIVVWEKNKQHGFLPGKSTMDAIIKLVDDMSTAKDNKESILIF</sequence>
<protein>
    <submittedName>
        <fullName evidence="6">Uncharacterized protein</fullName>
    </submittedName>
</protein>
<evidence type="ECO:0000256" key="4">
    <source>
        <dbReference type="ARBA" id="ARBA00023136"/>
    </source>
</evidence>
<dbReference type="CDD" id="cd03127">
    <property type="entry name" value="tetraspanin_LEL"/>
    <property type="match status" value="1"/>
</dbReference>
<dbReference type="OrthoDB" id="6239677at2759"/>
<comment type="subcellular location">
    <subcellularLocation>
        <location evidence="1">Membrane</location>
        <topology evidence="1">Multi-pass membrane protein</topology>
    </subcellularLocation>
</comment>
<reference evidence="6" key="1">
    <citation type="submission" date="2021-02" db="EMBL/GenBank/DDBJ databases">
        <authorList>
            <person name="Nowell W R."/>
        </authorList>
    </citation>
    <scope>NUCLEOTIDE SEQUENCE</scope>
    <source>
        <strain evidence="6">Ploen Becks lab</strain>
    </source>
</reference>
<evidence type="ECO:0000256" key="5">
    <source>
        <dbReference type="SAM" id="Phobius"/>
    </source>
</evidence>
<evidence type="ECO:0000313" key="7">
    <source>
        <dbReference type="Proteomes" id="UP000663879"/>
    </source>
</evidence>
<feature type="transmembrane region" description="Helical" evidence="5">
    <location>
        <begin position="25"/>
        <end position="48"/>
    </location>
</feature>
<keyword evidence="2 5" id="KW-0812">Transmembrane</keyword>
<dbReference type="SUPFAM" id="SSF48652">
    <property type="entry name" value="Tetraspanin"/>
    <property type="match status" value="1"/>
</dbReference>
<evidence type="ECO:0000256" key="2">
    <source>
        <dbReference type="ARBA" id="ARBA00022692"/>
    </source>
</evidence>
<dbReference type="Gene3D" id="1.10.1450.10">
    <property type="entry name" value="Tetraspanin"/>
    <property type="match status" value="1"/>
</dbReference>
<name>A0A813QJ65_9BILA</name>
<organism evidence="6 7">
    <name type="scientific">Brachionus calyciflorus</name>
    <dbReference type="NCBI Taxonomy" id="104777"/>
    <lineage>
        <taxon>Eukaryota</taxon>
        <taxon>Metazoa</taxon>
        <taxon>Spiralia</taxon>
        <taxon>Gnathifera</taxon>
        <taxon>Rotifera</taxon>
        <taxon>Eurotatoria</taxon>
        <taxon>Monogononta</taxon>
        <taxon>Pseudotrocha</taxon>
        <taxon>Ploima</taxon>
        <taxon>Brachionidae</taxon>
        <taxon>Brachionus</taxon>
    </lineage>
</organism>